<protein>
    <recommendedName>
        <fullName evidence="4">DUF4230 domain-containing protein</fullName>
    </recommendedName>
</protein>
<dbReference type="Proteomes" id="UP000549066">
    <property type="component" value="Unassembled WGS sequence"/>
</dbReference>
<keyword evidence="1" id="KW-0812">Transmembrane</keyword>
<feature type="transmembrane region" description="Helical" evidence="1">
    <location>
        <begin position="23"/>
        <end position="47"/>
    </location>
</feature>
<evidence type="ECO:0000256" key="1">
    <source>
        <dbReference type="SAM" id="Phobius"/>
    </source>
</evidence>
<sequence length="222" mass="24012">MTTTATPPATTAPSPKPVKKTPLWAKILLVLFVLALIGGAAVAGLTAGKVLGATESRDTQVIRSITGEEQVVLLTAGVTDVDEERADGLKLAIGDFQLFTLPGTERSVLVRYEYDAKFGIEGKDVEIVQTGDHSYRMSIPEFIYLGYANPDLSVAKEENGALSWTTPEIDTTAAFEEILSEQAVDAHIDGFRSVLEAQAETFYTRIVEAIDPTVTLEFEFTP</sequence>
<keyword evidence="1" id="KW-1133">Transmembrane helix</keyword>
<keyword evidence="3" id="KW-1185">Reference proteome</keyword>
<dbReference type="AlphaFoldDB" id="A0A852WT79"/>
<name>A0A852WT79_9MICO</name>
<keyword evidence="1" id="KW-0472">Membrane</keyword>
<evidence type="ECO:0000313" key="2">
    <source>
        <dbReference type="EMBL" id="NYG21166.1"/>
    </source>
</evidence>
<dbReference type="EMBL" id="JACCFI010000001">
    <property type="protein sequence ID" value="NYG21166.1"/>
    <property type="molecule type" value="Genomic_DNA"/>
</dbReference>
<proteinExistence type="predicted"/>
<dbReference type="RefSeq" id="WP_179551162.1">
    <property type="nucleotide sequence ID" value="NZ_JACCFI010000001.1"/>
</dbReference>
<evidence type="ECO:0008006" key="4">
    <source>
        <dbReference type="Google" id="ProtNLM"/>
    </source>
</evidence>
<accession>A0A852WT79</accession>
<evidence type="ECO:0000313" key="3">
    <source>
        <dbReference type="Proteomes" id="UP000549066"/>
    </source>
</evidence>
<gene>
    <name evidence="2" type="ORF">BJY17_001913</name>
</gene>
<organism evidence="2 3">
    <name type="scientific">Agromyces hippuratus</name>
    <dbReference type="NCBI Taxonomy" id="286438"/>
    <lineage>
        <taxon>Bacteria</taxon>
        <taxon>Bacillati</taxon>
        <taxon>Actinomycetota</taxon>
        <taxon>Actinomycetes</taxon>
        <taxon>Micrococcales</taxon>
        <taxon>Microbacteriaceae</taxon>
        <taxon>Agromyces</taxon>
    </lineage>
</organism>
<reference evidence="2 3" key="1">
    <citation type="submission" date="2020-07" db="EMBL/GenBank/DDBJ databases">
        <title>Sequencing the genomes of 1000 actinobacteria strains.</title>
        <authorList>
            <person name="Klenk H.-P."/>
        </authorList>
    </citation>
    <scope>NUCLEOTIDE SEQUENCE [LARGE SCALE GENOMIC DNA]</scope>
    <source>
        <strain evidence="2 3">DSM 8598</strain>
    </source>
</reference>
<comment type="caution">
    <text evidence="2">The sequence shown here is derived from an EMBL/GenBank/DDBJ whole genome shotgun (WGS) entry which is preliminary data.</text>
</comment>